<dbReference type="Gene3D" id="1.20.1250.20">
    <property type="entry name" value="MFS general substrate transporter like domains"/>
    <property type="match status" value="1"/>
</dbReference>
<feature type="transmembrane region" description="Helical" evidence="5">
    <location>
        <begin position="17"/>
        <end position="37"/>
    </location>
</feature>
<feature type="domain" description="Major facilitator superfamily (MFS) profile" evidence="6">
    <location>
        <begin position="1"/>
        <end position="395"/>
    </location>
</feature>
<comment type="caution">
    <text evidence="7">The sequence shown here is derived from an EMBL/GenBank/DDBJ whole genome shotgun (WGS) entry which is preliminary data.</text>
</comment>
<evidence type="ECO:0000313" key="8">
    <source>
        <dbReference type="Proteomes" id="UP000176420"/>
    </source>
</evidence>
<name>A0A1G2BFK5_9BACT</name>
<feature type="transmembrane region" description="Helical" evidence="5">
    <location>
        <begin position="101"/>
        <end position="124"/>
    </location>
</feature>
<dbReference type="GO" id="GO:0022857">
    <property type="term" value="F:transmembrane transporter activity"/>
    <property type="evidence" value="ECO:0007669"/>
    <property type="project" value="InterPro"/>
</dbReference>
<evidence type="ECO:0000313" key="7">
    <source>
        <dbReference type="EMBL" id="OGY87050.1"/>
    </source>
</evidence>
<dbReference type="PROSITE" id="PS50850">
    <property type="entry name" value="MFS"/>
    <property type="match status" value="1"/>
</dbReference>
<evidence type="ECO:0000259" key="6">
    <source>
        <dbReference type="PROSITE" id="PS50850"/>
    </source>
</evidence>
<dbReference type="InterPro" id="IPR053160">
    <property type="entry name" value="MFS_DHA3_Transporter"/>
</dbReference>
<dbReference type="InterPro" id="IPR011701">
    <property type="entry name" value="MFS"/>
</dbReference>
<feature type="transmembrane region" description="Helical" evidence="5">
    <location>
        <begin position="310"/>
        <end position="330"/>
    </location>
</feature>
<feature type="transmembrane region" description="Helical" evidence="5">
    <location>
        <begin position="170"/>
        <end position="187"/>
    </location>
</feature>
<dbReference type="Proteomes" id="UP000176420">
    <property type="component" value="Unassembled WGS sequence"/>
</dbReference>
<keyword evidence="4 5" id="KW-0472">Membrane</keyword>
<comment type="subcellular location">
    <subcellularLocation>
        <location evidence="1">Membrane</location>
        <topology evidence="1">Multi-pass membrane protein</topology>
    </subcellularLocation>
</comment>
<keyword evidence="2 5" id="KW-0812">Transmembrane</keyword>
<gene>
    <name evidence="7" type="ORF">A2319_01875</name>
</gene>
<dbReference type="InterPro" id="IPR020846">
    <property type="entry name" value="MFS_dom"/>
</dbReference>
<dbReference type="EMBL" id="MHKI01000013">
    <property type="protein sequence ID" value="OGY87050.1"/>
    <property type="molecule type" value="Genomic_DNA"/>
</dbReference>
<feature type="transmembrane region" description="Helical" evidence="5">
    <location>
        <begin position="283"/>
        <end position="304"/>
    </location>
</feature>
<feature type="transmembrane region" description="Helical" evidence="5">
    <location>
        <begin position="144"/>
        <end position="164"/>
    </location>
</feature>
<dbReference type="AlphaFoldDB" id="A0A1G2BFK5"/>
<feature type="transmembrane region" description="Helical" evidence="5">
    <location>
        <begin position="219"/>
        <end position="239"/>
    </location>
</feature>
<dbReference type="InterPro" id="IPR036259">
    <property type="entry name" value="MFS_trans_sf"/>
</dbReference>
<organism evidence="7 8">
    <name type="scientific">Candidatus Kerfeldbacteria bacterium RIFOXYB2_FULL_38_14</name>
    <dbReference type="NCBI Taxonomy" id="1798547"/>
    <lineage>
        <taxon>Bacteria</taxon>
        <taxon>Candidatus Kerfeldiibacteriota</taxon>
    </lineage>
</organism>
<reference evidence="7 8" key="1">
    <citation type="journal article" date="2016" name="Nat. Commun.">
        <title>Thousands of microbial genomes shed light on interconnected biogeochemical processes in an aquifer system.</title>
        <authorList>
            <person name="Anantharaman K."/>
            <person name="Brown C.T."/>
            <person name="Hug L.A."/>
            <person name="Sharon I."/>
            <person name="Castelle C.J."/>
            <person name="Probst A.J."/>
            <person name="Thomas B.C."/>
            <person name="Singh A."/>
            <person name="Wilkins M.J."/>
            <person name="Karaoz U."/>
            <person name="Brodie E.L."/>
            <person name="Williams K.H."/>
            <person name="Hubbard S.S."/>
            <person name="Banfield J.F."/>
        </authorList>
    </citation>
    <scope>NUCLEOTIDE SEQUENCE [LARGE SCALE GENOMIC DNA]</scope>
</reference>
<evidence type="ECO:0000256" key="4">
    <source>
        <dbReference type="ARBA" id="ARBA00023136"/>
    </source>
</evidence>
<feature type="transmembrane region" description="Helical" evidence="5">
    <location>
        <begin position="373"/>
        <end position="392"/>
    </location>
</feature>
<proteinExistence type="predicted"/>
<dbReference type="GO" id="GO:0016020">
    <property type="term" value="C:membrane"/>
    <property type="evidence" value="ECO:0007669"/>
    <property type="project" value="UniProtKB-SubCell"/>
</dbReference>
<feature type="transmembrane region" description="Helical" evidence="5">
    <location>
        <begin position="43"/>
        <end position="65"/>
    </location>
</feature>
<keyword evidence="3 5" id="KW-1133">Transmembrane helix</keyword>
<evidence type="ECO:0000256" key="2">
    <source>
        <dbReference type="ARBA" id="ARBA00022692"/>
    </source>
</evidence>
<feature type="transmembrane region" description="Helical" evidence="5">
    <location>
        <begin position="351"/>
        <end position="367"/>
    </location>
</feature>
<dbReference type="InterPro" id="IPR005829">
    <property type="entry name" value="Sugar_transporter_CS"/>
</dbReference>
<dbReference type="PANTHER" id="PTHR23530:SF1">
    <property type="entry name" value="PERMEASE, MAJOR FACILITATOR SUPERFAMILY-RELATED"/>
    <property type="match status" value="1"/>
</dbReference>
<sequence length="399" mass="45183">MNNNNNAAKLESNIWKLYLYMVLYSLMFFTPIVVLFYQKNGLSLTQIMIIQSVSSILFVLLEVPSGYFADIFGRKKALMITGIFSAIAMLTFAVGTNFYHLLFAAILWAIAGVFVSGADSAFLYDTLKDLGKENLYKKTWGNVVFIYSLGVSFASIIGGLLGSINFRYPFYAMIPFMLFLIPLSLSLKEPQRHKIIFTKNYPFDLLKAIKSAILKNPKLRWLLIYSAVIVGFINIAYFLYQPYFKLSGLNIVYFGVVFASFNVIVAISAKYSHLLEEKMGQKYSLILLFMLTGTSFLLMSNFIFLFSFVFALLIQFVQGFSSVVISDYVNKLTDSDIRATVLSVKSLIEKMFFAIITPLIGWIVDIYSLEQALFISGILVLFFGAISLVLFWKEKTAQV</sequence>
<dbReference type="Pfam" id="PF07690">
    <property type="entry name" value="MFS_1"/>
    <property type="match status" value="1"/>
</dbReference>
<evidence type="ECO:0000256" key="5">
    <source>
        <dbReference type="SAM" id="Phobius"/>
    </source>
</evidence>
<protein>
    <recommendedName>
        <fullName evidence="6">Major facilitator superfamily (MFS) profile domain-containing protein</fullName>
    </recommendedName>
</protein>
<dbReference type="PANTHER" id="PTHR23530">
    <property type="entry name" value="TRANSPORT PROTEIN-RELATED"/>
    <property type="match status" value="1"/>
</dbReference>
<feature type="transmembrane region" description="Helical" evidence="5">
    <location>
        <begin position="251"/>
        <end position="271"/>
    </location>
</feature>
<accession>A0A1G2BFK5</accession>
<dbReference type="SUPFAM" id="SSF103473">
    <property type="entry name" value="MFS general substrate transporter"/>
    <property type="match status" value="1"/>
</dbReference>
<feature type="transmembrane region" description="Helical" evidence="5">
    <location>
        <begin position="77"/>
        <end position="95"/>
    </location>
</feature>
<evidence type="ECO:0000256" key="3">
    <source>
        <dbReference type="ARBA" id="ARBA00022989"/>
    </source>
</evidence>
<evidence type="ECO:0000256" key="1">
    <source>
        <dbReference type="ARBA" id="ARBA00004141"/>
    </source>
</evidence>
<dbReference type="PROSITE" id="PS00216">
    <property type="entry name" value="SUGAR_TRANSPORT_1"/>
    <property type="match status" value="1"/>
</dbReference>